<evidence type="ECO:0000256" key="1">
    <source>
        <dbReference type="ARBA" id="ARBA00004496"/>
    </source>
</evidence>
<keyword evidence="15" id="KW-1185">Reference proteome</keyword>
<dbReference type="PANTHER" id="PTHR42753">
    <property type="entry name" value="MITOCHONDRIAL RIBOSOME PROTEIN L39/PROLYL-TRNA LIGASE FAMILY MEMBER"/>
    <property type="match status" value="1"/>
</dbReference>
<feature type="domain" description="Aminoacyl-transfer RNA synthetases class-II family profile" evidence="13">
    <location>
        <begin position="87"/>
        <end position="508"/>
    </location>
</feature>
<dbReference type="CDD" id="cd00861">
    <property type="entry name" value="ProRS_anticodon_short"/>
    <property type="match status" value="1"/>
</dbReference>
<comment type="subcellular location">
    <subcellularLocation>
        <location evidence="1">Cytoplasm</location>
    </subcellularLocation>
</comment>
<dbReference type="GO" id="GO:0006433">
    <property type="term" value="P:prolyl-tRNA aminoacylation"/>
    <property type="evidence" value="ECO:0007669"/>
    <property type="project" value="InterPro"/>
</dbReference>
<evidence type="ECO:0000256" key="3">
    <source>
        <dbReference type="ARBA" id="ARBA00011738"/>
    </source>
</evidence>
<evidence type="ECO:0000313" key="15">
    <source>
        <dbReference type="Proteomes" id="UP001309876"/>
    </source>
</evidence>
<dbReference type="Gene3D" id="3.30.930.10">
    <property type="entry name" value="Bira Bifunctional Protein, Domain 2"/>
    <property type="match status" value="2"/>
</dbReference>
<keyword evidence="10" id="KW-0030">Aminoacyl-tRNA synthetase</keyword>
<dbReference type="InterPro" id="IPR050062">
    <property type="entry name" value="Pro-tRNA_synthetase"/>
</dbReference>
<dbReference type="InterPro" id="IPR044140">
    <property type="entry name" value="ProRS_anticodon_short"/>
</dbReference>
<dbReference type="PANTHER" id="PTHR42753:SF2">
    <property type="entry name" value="PROLINE--TRNA LIGASE"/>
    <property type="match status" value="1"/>
</dbReference>
<dbReference type="GO" id="GO:0005524">
    <property type="term" value="F:ATP binding"/>
    <property type="evidence" value="ECO:0007669"/>
    <property type="project" value="UniProtKB-KW"/>
</dbReference>
<dbReference type="Pfam" id="PF03129">
    <property type="entry name" value="HGTP_anticodon"/>
    <property type="match status" value="1"/>
</dbReference>
<protein>
    <recommendedName>
        <fullName evidence="4">proline--tRNA ligase</fullName>
        <ecNumber evidence="4">6.1.1.15</ecNumber>
    </recommendedName>
    <alternativeName>
        <fullName evidence="11">Prolyl-tRNA synthetase</fullName>
    </alternativeName>
</protein>
<dbReference type="InterPro" id="IPR002314">
    <property type="entry name" value="aa-tRNA-synt_IIb"/>
</dbReference>
<evidence type="ECO:0000259" key="13">
    <source>
        <dbReference type="PROSITE" id="PS50862"/>
    </source>
</evidence>
<dbReference type="PROSITE" id="PS50862">
    <property type="entry name" value="AA_TRNA_LIGASE_II"/>
    <property type="match status" value="1"/>
</dbReference>
<evidence type="ECO:0000256" key="12">
    <source>
        <dbReference type="ARBA" id="ARBA00047671"/>
    </source>
</evidence>
<evidence type="ECO:0000256" key="8">
    <source>
        <dbReference type="ARBA" id="ARBA00022840"/>
    </source>
</evidence>
<reference evidence="14 15" key="1">
    <citation type="submission" date="2023-08" db="EMBL/GenBank/DDBJ databases">
        <title>Black Yeasts Isolated from many extreme environments.</title>
        <authorList>
            <person name="Coleine C."/>
            <person name="Stajich J.E."/>
            <person name="Selbmann L."/>
        </authorList>
    </citation>
    <scope>NUCLEOTIDE SEQUENCE [LARGE SCALE GENOMIC DNA]</scope>
    <source>
        <strain evidence="14 15">CCFEE 5910</strain>
    </source>
</reference>
<evidence type="ECO:0000256" key="2">
    <source>
        <dbReference type="ARBA" id="ARBA00008226"/>
    </source>
</evidence>
<accession>A0AAN7SZG4</accession>
<comment type="caution">
    <text evidence="14">The sequence shown here is derived from an EMBL/GenBank/DDBJ whole genome shotgun (WGS) entry which is preliminary data.</text>
</comment>
<dbReference type="EMBL" id="JAVRRJ010000004">
    <property type="protein sequence ID" value="KAK5085521.1"/>
    <property type="molecule type" value="Genomic_DNA"/>
</dbReference>
<dbReference type="PRINTS" id="PR01046">
    <property type="entry name" value="TRNASYNTHPRO"/>
</dbReference>
<comment type="subunit">
    <text evidence="3">Homodimer.</text>
</comment>
<evidence type="ECO:0000256" key="6">
    <source>
        <dbReference type="ARBA" id="ARBA00022598"/>
    </source>
</evidence>
<name>A0AAN7SZG4_9EURO</name>
<dbReference type="GO" id="GO:0005739">
    <property type="term" value="C:mitochondrion"/>
    <property type="evidence" value="ECO:0007669"/>
    <property type="project" value="TreeGrafter"/>
</dbReference>
<keyword evidence="5" id="KW-0963">Cytoplasm</keyword>
<dbReference type="GO" id="GO:0004827">
    <property type="term" value="F:proline-tRNA ligase activity"/>
    <property type="evidence" value="ECO:0007669"/>
    <property type="project" value="UniProtKB-EC"/>
</dbReference>
<dbReference type="SUPFAM" id="SSF52954">
    <property type="entry name" value="Class II aaRS ABD-related"/>
    <property type="match status" value="1"/>
</dbReference>
<dbReference type="AlphaFoldDB" id="A0AAN7SZG4"/>
<keyword evidence="7" id="KW-0547">Nucleotide-binding</keyword>
<dbReference type="SUPFAM" id="SSF55681">
    <property type="entry name" value="Class II aaRS and biotin synthetases"/>
    <property type="match status" value="1"/>
</dbReference>
<dbReference type="Gene3D" id="3.40.50.800">
    <property type="entry name" value="Anticodon-binding domain"/>
    <property type="match status" value="1"/>
</dbReference>
<dbReference type="InterPro" id="IPR036621">
    <property type="entry name" value="Anticodon-bd_dom_sf"/>
</dbReference>
<evidence type="ECO:0000256" key="5">
    <source>
        <dbReference type="ARBA" id="ARBA00022490"/>
    </source>
</evidence>
<keyword evidence="8" id="KW-0067">ATP-binding</keyword>
<dbReference type="InterPro" id="IPR002316">
    <property type="entry name" value="Pro-tRNA-ligase_IIa"/>
</dbReference>
<proteinExistence type="inferred from homology"/>
<dbReference type="EC" id="6.1.1.15" evidence="4"/>
<organism evidence="14 15">
    <name type="scientific">Lithohypha guttulata</name>
    <dbReference type="NCBI Taxonomy" id="1690604"/>
    <lineage>
        <taxon>Eukaryota</taxon>
        <taxon>Fungi</taxon>
        <taxon>Dikarya</taxon>
        <taxon>Ascomycota</taxon>
        <taxon>Pezizomycotina</taxon>
        <taxon>Eurotiomycetes</taxon>
        <taxon>Chaetothyriomycetidae</taxon>
        <taxon>Chaetothyriales</taxon>
        <taxon>Trichomeriaceae</taxon>
        <taxon>Lithohypha</taxon>
    </lineage>
</organism>
<comment type="similarity">
    <text evidence="2">Belongs to the class-II aminoacyl-tRNA synthetase family.</text>
</comment>
<dbReference type="InterPro" id="IPR045864">
    <property type="entry name" value="aa-tRNA-synth_II/BPL/LPL"/>
</dbReference>
<evidence type="ECO:0000256" key="11">
    <source>
        <dbReference type="ARBA" id="ARBA00029731"/>
    </source>
</evidence>
<evidence type="ECO:0000256" key="10">
    <source>
        <dbReference type="ARBA" id="ARBA00023146"/>
    </source>
</evidence>
<evidence type="ECO:0000256" key="9">
    <source>
        <dbReference type="ARBA" id="ARBA00022917"/>
    </source>
</evidence>
<dbReference type="InterPro" id="IPR006195">
    <property type="entry name" value="aa-tRNA-synth_II"/>
</dbReference>
<dbReference type="InterPro" id="IPR004500">
    <property type="entry name" value="Pro-tRNA-synth_IIa_bac-type"/>
</dbReference>
<evidence type="ECO:0000256" key="7">
    <source>
        <dbReference type="ARBA" id="ARBA00022741"/>
    </source>
</evidence>
<evidence type="ECO:0000256" key="4">
    <source>
        <dbReference type="ARBA" id="ARBA00012831"/>
    </source>
</evidence>
<dbReference type="NCBIfam" id="TIGR00409">
    <property type="entry name" value="proS_fam_II"/>
    <property type="match status" value="1"/>
</dbReference>
<dbReference type="Proteomes" id="UP001309876">
    <property type="component" value="Unassembled WGS sequence"/>
</dbReference>
<sequence length="618" mass="68738">MRFSLGKPTSSKVLLSLKQDVYSFSATRRYASTSLQIASRQLRSAFWIPQASLTDNIDGSVDAGQLLIRAGYIRQAYSGIFHMLPLGLRVQSKIEALVDKHMQSLQASKVSLSSITSQKLWERTGRLHTGSEFFKFRDRKDGQWLLAPTHEEEITSLVRDVIHAPSHLPIRLYQITRKYRDEKRPRGGLLRGREFIMKDLYTFDKTETEAHATYVQVRQAYSNLFDELKLPYVEARADSGNMGGNLSHEFHFPSNLGEDDIITCSECDYAKNEEFVPTFTTTTEAINVSSSPACSSSIGDLQQMHSECFISKGRTSLVKAYAQSEESTQAQSLNPFAIKEAMGSYTEIDTGVEDATTLFKSRLGEKNGLVVYYLFDQVVSQEAARATVQADSEWLQKHNLKATMVKIDDSTTLQSHLLKRHTGDPCPACASAGRSGALVVTKAIEVGHTFHLGERYSSKLDLIVPASGQHGSNSTAEYVTMGCHGIGVSRLIAAVASALSDKTGLIWPRAIAPFEVLVVVNKENKTSADTLPIGHQIYDDLSTHQEMPADVLIDDRTDVNFGWKLKDADLIGYPVVVIIGKGWLKKKLVEIQCRRLQVKEEVPLAEAADRVRQLLQQL</sequence>
<dbReference type="Pfam" id="PF00587">
    <property type="entry name" value="tRNA-synt_2b"/>
    <property type="match status" value="1"/>
</dbReference>
<evidence type="ECO:0000313" key="14">
    <source>
        <dbReference type="EMBL" id="KAK5085521.1"/>
    </source>
</evidence>
<keyword evidence="9" id="KW-0648">Protein biosynthesis</keyword>
<dbReference type="InterPro" id="IPR004154">
    <property type="entry name" value="Anticodon-bd"/>
</dbReference>
<comment type="catalytic activity">
    <reaction evidence="12">
        <text>tRNA(Pro) + L-proline + ATP = L-prolyl-tRNA(Pro) + AMP + diphosphate</text>
        <dbReference type="Rhea" id="RHEA:14305"/>
        <dbReference type="Rhea" id="RHEA-COMP:9700"/>
        <dbReference type="Rhea" id="RHEA-COMP:9702"/>
        <dbReference type="ChEBI" id="CHEBI:30616"/>
        <dbReference type="ChEBI" id="CHEBI:33019"/>
        <dbReference type="ChEBI" id="CHEBI:60039"/>
        <dbReference type="ChEBI" id="CHEBI:78442"/>
        <dbReference type="ChEBI" id="CHEBI:78532"/>
        <dbReference type="ChEBI" id="CHEBI:456215"/>
        <dbReference type="EC" id="6.1.1.15"/>
    </reaction>
</comment>
<keyword evidence="6" id="KW-0436">Ligase</keyword>
<gene>
    <name evidence="14" type="ORF">LTR05_004806</name>
</gene>